<reference evidence="3 4" key="1">
    <citation type="submission" date="2016-02" db="EMBL/GenBank/DDBJ databases">
        <title>Genome analysis of coral dinoflagellate symbionts highlights evolutionary adaptations to a symbiotic lifestyle.</title>
        <authorList>
            <person name="Aranda M."/>
            <person name="Li Y."/>
            <person name="Liew Y.J."/>
            <person name="Baumgarten S."/>
            <person name="Simakov O."/>
            <person name="Wilson M."/>
            <person name="Piel J."/>
            <person name="Ashoor H."/>
            <person name="Bougouffa S."/>
            <person name="Bajic V.B."/>
            <person name="Ryu T."/>
            <person name="Ravasi T."/>
            <person name="Bayer T."/>
            <person name="Micklem G."/>
            <person name="Kim H."/>
            <person name="Bhak J."/>
            <person name="Lajeunesse T.C."/>
            <person name="Voolstra C.R."/>
        </authorList>
    </citation>
    <scope>NUCLEOTIDE SEQUENCE [LARGE SCALE GENOMIC DNA]</scope>
    <source>
        <strain evidence="3 4">CCMP2467</strain>
    </source>
</reference>
<dbReference type="Pfam" id="PF18995">
    <property type="entry name" value="PRT6_C"/>
    <property type="match status" value="1"/>
</dbReference>
<dbReference type="InterPro" id="IPR043502">
    <property type="entry name" value="DNA/RNA_pol_sf"/>
</dbReference>
<sequence>MAAATEWNKLLADALVPDPVVSGLKSLGYDSKASFNFESEEVFKAFGKHALVTKKLVAGVSESDWTFHPMLGKLRQVWQACRPAQVAPAVTALALPQPGQPGVLAALGASSSPAKLTVAHRDKMRRDLEAKYTGLYVTEASLPSMSLLQLVQNQCTQKAWEWLPWKKLLSEKAALELHSRRPRSAKEDAFEQLLLNAGGGFDEEWDMTCSRPPKSPVLESALTGWTESAETRIAAGNMSAPDAEIAAMIRGAAPRTLRSLGDPHDFPALSVVPESGDRRLKDGCGIQSTADWAHPRADDCLREVRVQWLKYIKEWRLPEHLCEHVSSRSSDPLLSDGEIEVLREGLVSYLRSRGFRCSSHVEPGQPLALEILHALLRLSGDMDGALPELLRDGVPTGIDEPIAPSGVWREVDVPEEVKGELHVFDSPWKSGLEDPELLMRMVQADVDMGFAEWLPGGLPQARERNGDRCAAGRLGLVCKDGADPRLIGDSTVSGANGRCSISEKIELPSLADVVDFVSRHDDEVWVGFILDVSKAHKRVLVAHGERGYSLFTVVDEDGQTHWLVYHTCHFGCAWAAYWWARVGGAFGRLAHRLLRSPHFLALYVDDLLCLLRRQFALPGACVLVMLACGLGIPLSLHKLRIGTSFRWIGWEFRLATPHCHASLPEDKRSALLQGLSSIARQTVWVSRKSVQSLVGKLVWFTSGARWLRPWLAVLFHLIHKPALRFASLSSCQLQSLVHSVDDQMRVRKGVRGAAVRVGWVVLEAQGSMLRDPEELLHCRLKNGRAWIKLADYDSSMVMVNEEEAGVARFLRGLLETSVCVPLVRRELKGLLCAADAYAEGDFAGLGGWWLLPGSKLELSAANWFSLRIHRSDLPQWFTQSCENGGLQQVICGLEALAQLLLLDGIVQDLGHDPTILNSALVSVRQRCDNMGFVCAAAKGMSLRHFHLKVSHIPGEKNVWADALSRGEVAGAAGSWAAAACVNGTGDLGDGCGWALAQKLCAEAMTNAVQPVCTTTSSIPTLCLLCGTFLCCNSECCRREGEGGQMMGEVTQHAQVCGFGTCIFLQLSNSLVHIVSDGLITCWGSLYLDGHGEEEYNLSRPLYISELRLQQLTQLVREAAFDFESRLKWKKLIFV</sequence>
<dbReference type="InterPro" id="IPR044046">
    <property type="entry name" value="E3_ligase_UBR-like_C"/>
</dbReference>
<comment type="function">
    <text evidence="1">Ubiquitin ligase protein which is a component of the N-end rule pathway. Recognizes and binds to proteins bearing specific N-terminal residues that are destabilizing according to the N-end rule, leading to their ubiquitination and subsequent degradation.</text>
</comment>
<organism evidence="3 4">
    <name type="scientific">Symbiodinium microadriaticum</name>
    <name type="common">Dinoflagellate</name>
    <name type="synonym">Zooxanthella microadriatica</name>
    <dbReference type="NCBI Taxonomy" id="2951"/>
    <lineage>
        <taxon>Eukaryota</taxon>
        <taxon>Sar</taxon>
        <taxon>Alveolata</taxon>
        <taxon>Dinophyceae</taxon>
        <taxon>Suessiales</taxon>
        <taxon>Symbiodiniaceae</taxon>
        <taxon>Symbiodinium</taxon>
    </lineage>
</organism>
<keyword evidence="1" id="KW-0862">Zinc</keyword>
<dbReference type="GO" id="GO:0000151">
    <property type="term" value="C:ubiquitin ligase complex"/>
    <property type="evidence" value="ECO:0007669"/>
    <property type="project" value="TreeGrafter"/>
</dbReference>
<evidence type="ECO:0000256" key="1">
    <source>
        <dbReference type="RuleBase" id="RU366018"/>
    </source>
</evidence>
<dbReference type="GO" id="GO:0071596">
    <property type="term" value="P:ubiquitin-dependent protein catabolic process via the N-end rule pathway"/>
    <property type="evidence" value="ECO:0007669"/>
    <property type="project" value="UniProtKB-UniRule"/>
</dbReference>
<dbReference type="PANTHER" id="PTHR21497">
    <property type="entry name" value="UBIQUITIN LIGASE E3 ALPHA-RELATED"/>
    <property type="match status" value="1"/>
</dbReference>
<evidence type="ECO:0000259" key="2">
    <source>
        <dbReference type="Pfam" id="PF18995"/>
    </source>
</evidence>
<name>A0A1Q9CZV0_SYMMI</name>
<comment type="pathway">
    <text evidence="1">Protein modification; protein ubiquitination.</text>
</comment>
<dbReference type="GO" id="GO:0016567">
    <property type="term" value="P:protein ubiquitination"/>
    <property type="evidence" value="ECO:0007669"/>
    <property type="project" value="UniProtKB-UniRule"/>
</dbReference>
<protein>
    <recommendedName>
        <fullName evidence="1">E3 ubiquitin-protein ligase</fullName>
        <ecNumber evidence="1">2.3.2.27</ecNumber>
    </recommendedName>
</protein>
<accession>A0A1Q9CZV0</accession>
<keyword evidence="4" id="KW-1185">Reference proteome</keyword>
<dbReference type="GO" id="GO:0061630">
    <property type="term" value="F:ubiquitin protein ligase activity"/>
    <property type="evidence" value="ECO:0007669"/>
    <property type="project" value="UniProtKB-UniRule"/>
</dbReference>
<dbReference type="SUPFAM" id="SSF56672">
    <property type="entry name" value="DNA/RNA polymerases"/>
    <property type="match status" value="1"/>
</dbReference>
<evidence type="ECO:0000313" key="4">
    <source>
        <dbReference type="Proteomes" id="UP000186817"/>
    </source>
</evidence>
<dbReference type="InterPro" id="IPR039164">
    <property type="entry name" value="UBR1-like"/>
</dbReference>
<dbReference type="Proteomes" id="UP000186817">
    <property type="component" value="Unassembled WGS sequence"/>
</dbReference>
<dbReference type="EMBL" id="LSRX01000813">
    <property type="protein sequence ID" value="OLP88456.1"/>
    <property type="molecule type" value="Genomic_DNA"/>
</dbReference>
<evidence type="ECO:0000313" key="3">
    <source>
        <dbReference type="EMBL" id="OLP88456.1"/>
    </source>
</evidence>
<gene>
    <name evidence="3" type="primary">Ubr3</name>
    <name evidence="3" type="ORF">AK812_SmicGene30191</name>
</gene>
<dbReference type="OrthoDB" id="440078at2759"/>
<keyword evidence="1" id="KW-0479">Metal-binding</keyword>
<keyword evidence="1" id="KW-0808">Transferase</keyword>
<keyword evidence="1" id="KW-0833">Ubl conjugation pathway</keyword>
<comment type="caution">
    <text evidence="3">The sequence shown here is derived from an EMBL/GenBank/DDBJ whole genome shotgun (WGS) entry which is preliminary data.</text>
</comment>
<proteinExistence type="inferred from homology"/>
<dbReference type="UniPathway" id="UPA00143"/>
<comment type="catalytic activity">
    <reaction evidence="1">
        <text>S-ubiquitinyl-[E2 ubiquitin-conjugating enzyme]-L-cysteine + [acceptor protein]-L-lysine = [E2 ubiquitin-conjugating enzyme]-L-cysteine + N(6)-ubiquitinyl-[acceptor protein]-L-lysine.</text>
        <dbReference type="EC" id="2.3.2.27"/>
    </reaction>
</comment>
<dbReference type="AlphaFoldDB" id="A0A1Q9CZV0"/>
<dbReference type="GO" id="GO:0005737">
    <property type="term" value="C:cytoplasm"/>
    <property type="evidence" value="ECO:0007669"/>
    <property type="project" value="TreeGrafter"/>
</dbReference>
<dbReference type="PANTHER" id="PTHR21497:SF24">
    <property type="entry name" value="E3 UBIQUITIN-PROTEIN LIGASE UBR1"/>
    <property type="match status" value="1"/>
</dbReference>
<feature type="domain" description="E3 ubiquitin-protein ligase UBR-like C-terminal" evidence="2">
    <location>
        <begin position="1001"/>
        <end position="1115"/>
    </location>
</feature>
<dbReference type="EC" id="2.3.2.27" evidence="1"/>
<dbReference type="GO" id="GO:0008270">
    <property type="term" value="F:zinc ion binding"/>
    <property type="evidence" value="ECO:0007669"/>
    <property type="project" value="UniProtKB-UniRule"/>
</dbReference>
<comment type="similarity">
    <text evidence="1">Belongs to the E3 ubiquitin-protein ligase UBR1-like family.</text>
</comment>
<keyword evidence="1" id="KW-0863">Zinc-finger</keyword>